<feature type="region of interest" description="Disordered" evidence="2">
    <location>
        <begin position="84"/>
        <end position="117"/>
    </location>
</feature>
<sequence>MYDSGGKLPILLPANEKPSDSEVGVVGPSTLVANLQKPYHSKRTHQKSRKGCLSCKARKVKCDEAQPTCRRCFVREAECVYPPTATSSTARPSPTKGQSPESRSSSLSPGSSSPASSENLLSPFLCAGTGRDSADLRLLWFYTTSSYNLPIGPRSGARAERLDNVLKIKLPQLAFENPFLMDCVLATAALQLRLLDQDVSTSRALQYRARGIEGYRRAIIEPSQQTTPALALCSILIANISTDMFRDKEVHEICIVDWMMIWRGINSVVGIVTSEKLQQLGLVEPFMRPDIDLIHSGSCVPDYLTQMVISIGPDDPEYADADTYYLTLQYLGSLFAEVSRGIGSLLVLRTLTWLTVIPNSFVEVCRTFQPRALVILAHYLIFLKLLGGRWWAAQGIGQREITSILLNLGGTWHEQLFLPRQALGVNSELGLARLLLGDPEWEIPEKTPNQTTDCKLSCP</sequence>
<dbReference type="Pfam" id="PF11951">
    <property type="entry name" value="Fungal_trans_2"/>
    <property type="match status" value="1"/>
</dbReference>
<evidence type="ECO:0000259" key="3">
    <source>
        <dbReference type="PROSITE" id="PS50048"/>
    </source>
</evidence>
<dbReference type="InterPro" id="IPR021858">
    <property type="entry name" value="Fun_TF"/>
</dbReference>
<dbReference type="SUPFAM" id="SSF57701">
    <property type="entry name" value="Zn2/Cys6 DNA-binding domain"/>
    <property type="match status" value="1"/>
</dbReference>
<name>A0ABY6U704_BIOOC</name>
<dbReference type="InterPro" id="IPR053157">
    <property type="entry name" value="Sterol_Uptake_Regulator"/>
</dbReference>
<gene>
    <name evidence="4" type="ORF">CLO192961_LOCUS197973</name>
</gene>
<dbReference type="PROSITE" id="PS00463">
    <property type="entry name" value="ZN2_CY6_FUNGAL_1"/>
    <property type="match status" value="1"/>
</dbReference>
<accession>A0ABY6U704</accession>
<keyword evidence="5" id="KW-1185">Reference proteome</keyword>
<evidence type="ECO:0000256" key="2">
    <source>
        <dbReference type="SAM" id="MobiDB-lite"/>
    </source>
</evidence>
<dbReference type="Proteomes" id="UP000766486">
    <property type="component" value="Unassembled WGS sequence"/>
</dbReference>
<proteinExistence type="predicted"/>
<protein>
    <recommendedName>
        <fullName evidence="3">Zn(2)-C6 fungal-type domain-containing protein</fullName>
    </recommendedName>
</protein>
<dbReference type="CDD" id="cd00067">
    <property type="entry name" value="GAL4"/>
    <property type="match status" value="1"/>
</dbReference>
<dbReference type="Gene3D" id="4.10.240.10">
    <property type="entry name" value="Zn(2)-C6 fungal-type DNA-binding domain"/>
    <property type="match status" value="1"/>
</dbReference>
<dbReference type="PROSITE" id="PS50048">
    <property type="entry name" value="ZN2_CY6_FUNGAL_2"/>
    <property type="match status" value="1"/>
</dbReference>
<dbReference type="PRINTS" id="PR00755">
    <property type="entry name" value="AFLATOXINBRP"/>
</dbReference>
<dbReference type="PANTHER" id="PTHR47784:SF5">
    <property type="entry name" value="STEROL UPTAKE CONTROL PROTEIN 2"/>
    <property type="match status" value="1"/>
</dbReference>
<keyword evidence="1" id="KW-0539">Nucleus</keyword>
<evidence type="ECO:0000313" key="5">
    <source>
        <dbReference type="Proteomes" id="UP000766486"/>
    </source>
</evidence>
<dbReference type="InterPro" id="IPR036864">
    <property type="entry name" value="Zn2-C6_fun-type_DNA-bd_sf"/>
</dbReference>
<comment type="caution">
    <text evidence="4">The sequence shown here is derived from an EMBL/GenBank/DDBJ whole genome shotgun (WGS) entry which is preliminary data.</text>
</comment>
<dbReference type="SMART" id="SM00066">
    <property type="entry name" value="GAL4"/>
    <property type="match status" value="1"/>
</dbReference>
<reference evidence="4 5" key="1">
    <citation type="submission" date="2019-06" db="EMBL/GenBank/DDBJ databases">
        <authorList>
            <person name="Broberg M."/>
        </authorList>
    </citation>
    <scope>NUCLEOTIDE SEQUENCE [LARGE SCALE GENOMIC DNA]</scope>
</reference>
<organism evidence="4 5">
    <name type="scientific">Bionectria ochroleuca</name>
    <name type="common">Gliocladium roseum</name>
    <dbReference type="NCBI Taxonomy" id="29856"/>
    <lineage>
        <taxon>Eukaryota</taxon>
        <taxon>Fungi</taxon>
        <taxon>Dikarya</taxon>
        <taxon>Ascomycota</taxon>
        <taxon>Pezizomycotina</taxon>
        <taxon>Sordariomycetes</taxon>
        <taxon>Hypocreomycetidae</taxon>
        <taxon>Hypocreales</taxon>
        <taxon>Bionectriaceae</taxon>
        <taxon>Clonostachys</taxon>
    </lineage>
</organism>
<dbReference type="PANTHER" id="PTHR47784">
    <property type="entry name" value="STEROL UPTAKE CONTROL PROTEIN 2"/>
    <property type="match status" value="1"/>
</dbReference>
<dbReference type="Pfam" id="PF00172">
    <property type="entry name" value="Zn_clus"/>
    <property type="match status" value="1"/>
</dbReference>
<dbReference type="EMBL" id="CABFNS010000758">
    <property type="protein sequence ID" value="VUC26846.1"/>
    <property type="molecule type" value="Genomic_DNA"/>
</dbReference>
<evidence type="ECO:0000313" key="4">
    <source>
        <dbReference type="EMBL" id="VUC26846.1"/>
    </source>
</evidence>
<dbReference type="InterPro" id="IPR001138">
    <property type="entry name" value="Zn2Cys6_DnaBD"/>
</dbReference>
<evidence type="ECO:0000256" key="1">
    <source>
        <dbReference type="ARBA" id="ARBA00023242"/>
    </source>
</evidence>
<feature type="domain" description="Zn(2)-C6 fungal-type" evidence="3">
    <location>
        <begin position="51"/>
        <end position="81"/>
    </location>
</feature>
<feature type="region of interest" description="Disordered" evidence="2">
    <location>
        <begin position="1"/>
        <end position="23"/>
    </location>
</feature>